<gene>
    <name evidence="1" type="ORF">TRFO_25618</name>
</gene>
<organism evidence="1 2">
    <name type="scientific">Tritrichomonas foetus</name>
    <dbReference type="NCBI Taxonomy" id="1144522"/>
    <lineage>
        <taxon>Eukaryota</taxon>
        <taxon>Metamonada</taxon>
        <taxon>Parabasalia</taxon>
        <taxon>Tritrichomonadida</taxon>
        <taxon>Tritrichomonadidae</taxon>
        <taxon>Tritrichomonas</taxon>
    </lineage>
</organism>
<dbReference type="EMBL" id="MLAK01000729">
    <property type="protein sequence ID" value="OHT06293.1"/>
    <property type="molecule type" value="Genomic_DNA"/>
</dbReference>
<dbReference type="GeneID" id="94839177"/>
<dbReference type="GO" id="GO:0016538">
    <property type="term" value="F:cyclin-dependent protein serine/threonine kinase regulator activity"/>
    <property type="evidence" value="ECO:0007669"/>
    <property type="project" value="InterPro"/>
</dbReference>
<name>A0A1J4KA16_9EUKA</name>
<reference evidence="1" key="1">
    <citation type="submission" date="2016-10" db="EMBL/GenBank/DDBJ databases">
        <authorList>
            <person name="Benchimol M."/>
            <person name="Almeida L.G."/>
            <person name="Vasconcelos A.T."/>
            <person name="Perreira-Neves A."/>
            <person name="Rosa I.A."/>
            <person name="Tasca T."/>
            <person name="Bogo M.R."/>
            <person name="de Souza W."/>
        </authorList>
    </citation>
    <scope>NUCLEOTIDE SEQUENCE [LARGE SCALE GENOMIC DNA]</scope>
    <source>
        <strain evidence="1">K</strain>
    </source>
</reference>
<evidence type="ECO:0008006" key="3">
    <source>
        <dbReference type="Google" id="ProtNLM"/>
    </source>
</evidence>
<evidence type="ECO:0000313" key="2">
    <source>
        <dbReference type="Proteomes" id="UP000179807"/>
    </source>
</evidence>
<dbReference type="AlphaFoldDB" id="A0A1J4KA16"/>
<keyword evidence="2" id="KW-1185">Reference proteome</keyword>
<dbReference type="GO" id="GO:0006357">
    <property type="term" value="P:regulation of transcription by RNA polymerase II"/>
    <property type="evidence" value="ECO:0007669"/>
    <property type="project" value="InterPro"/>
</dbReference>
<protein>
    <recommendedName>
        <fullName evidence="3">Cyclin, N-terminal domain containing protein</fullName>
    </recommendedName>
</protein>
<dbReference type="SUPFAM" id="SSF47954">
    <property type="entry name" value="Cyclin-like"/>
    <property type="match status" value="1"/>
</dbReference>
<dbReference type="Proteomes" id="UP000179807">
    <property type="component" value="Unassembled WGS sequence"/>
</dbReference>
<dbReference type="VEuPathDB" id="TrichDB:TRFO_25618"/>
<dbReference type="InterPro" id="IPR036915">
    <property type="entry name" value="Cyclin-like_sf"/>
</dbReference>
<dbReference type="Gene3D" id="1.10.472.10">
    <property type="entry name" value="Cyclin-like"/>
    <property type="match status" value="1"/>
</dbReference>
<dbReference type="InterPro" id="IPR043198">
    <property type="entry name" value="Cyclin/Ssn8"/>
</dbReference>
<accession>A0A1J4KA16</accession>
<sequence length="231" mass="26365">MIMTNQQTLLGLKKCKAATTAYTLMHKYFYNISLGNYSRHKIYIILASSMFLGGKLEDEFHSLNDIFTAIGRVIEMAEGKIKKFSVREVLEVDASETFELTMTQIKILCDCEVQLLMANNWSMEVDSPYKYMRCEFFGTDIAKRVSLCQNVTVYVSAIIQSKKYLNIPLPIAAAAAIHLTFESYKIKAPSDVLEWLEAQKSSNEEAFKYCVSIATKFYQCCLNSYLADKMM</sequence>
<dbReference type="PANTHER" id="PTHR10026">
    <property type="entry name" value="CYCLIN"/>
    <property type="match status" value="1"/>
</dbReference>
<evidence type="ECO:0000313" key="1">
    <source>
        <dbReference type="EMBL" id="OHT06293.1"/>
    </source>
</evidence>
<comment type="caution">
    <text evidence="1">The sequence shown here is derived from an EMBL/GenBank/DDBJ whole genome shotgun (WGS) entry which is preliminary data.</text>
</comment>
<dbReference type="RefSeq" id="XP_068359429.1">
    <property type="nucleotide sequence ID" value="XM_068504473.1"/>
</dbReference>
<proteinExistence type="predicted"/>